<dbReference type="EMBL" id="AP012292">
    <property type="protein sequence ID" value="BAL83518.1"/>
    <property type="molecule type" value="Genomic_DNA"/>
</dbReference>
<dbReference type="OrthoDB" id="1661721at2"/>
<reference evidence="1 2" key="1">
    <citation type="submission" date="2011-10" db="EMBL/GenBank/DDBJ databases">
        <title>Whole genome sequence of Selenomonas ruminantium subsp. lactilytica TAM6421.</title>
        <authorList>
            <person name="Oguchi A."/>
            <person name="Ankai A."/>
            <person name="Kaneko J."/>
            <person name="Yamada-Narita S."/>
            <person name="Fukui S."/>
            <person name="Takahashi M."/>
            <person name="Onodera T."/>
            <person name="Kojima S."/>
            <person name="Fushimi T."/>
            <person name="Abe N."/>
            <person name="Kamio Y."/>
            <person name="Yamazaki S."/>
            <person name="Fujita N."/>
        </authorList>
    </citation>
    <scope>NUCLEOTIDE SEQUENCE [LARGE SCALE GENOMIC DNA]</scope>
    <source>
        <strain evidence="2">NBRC 103574 / TAM6421</strain>
    </source>
</reference>
<evidence type="ECO:0000313" key="2">
    <source>
        <dbReference type="Proteomes" id="UP000007887"/>
    </source>
</evidence>
<proteinExistence type="predicted"/>
<sequence>MSVYSARLSSINGRTGVTENGERLFFIGNRTFNEGDIVYTDGRYIYGTEVKHGGSFVDEPPLCLPYLDNEKRIKRLGFNGLQKAVAMFSCKTESCVFVAGKKACYLVIDYWSYAYYYNLKTGASAKISLTELSRAYSSPLSAIVDNDGNLLTMWDTATNMNNGYSAVIYKNNKVYDYVPVLYSARTKYDWDVSYIFHLFGIPNFGHLRKDGSCQVLFITQDKCVDSFRDTSVYRKDIFLYDTKTKRKTIVDKTFIYVSTGRTSFSSSSTPFEMEVGTTKDGRSLTARYHIETVATESYYGNFKRSIQVDFGAYSRTFMDDGTKIFDFTNYNGYYINSACEHDGWIYFVTGDGLYKTNDKTCCLVSKDYSCTDWNKYRTLIHNSTVECLSVSDVMQAGRIIQKLNFE</sequence>
<name>I0GRY1_SELRL</name>
<organism evidence="1 2">
    <name type="scientific">Selenomonas ruminantium subsp. lactilytica (strain NBRC 103574 / TAM6421)</name>
    <dbReference type="NCBI Taxonomy" id="927704"/>
    <lineage>
        <taxon>Bacteria</taxon>
        <taxon>Bacillati</taxon>
        <taxon>Bacillota</taxon>
        <taxon>Negativicutes</taxon>
        <taxon>Selenomonadales</taxon>
        <taxon>Selenomonadaceae</taxon>
        <taxon>Selenomonas</taxon>
    </lineage>
</organism>
<dbReference type="PATRIC" id="fig|927704.6.peg.1877"/>
<dbReference type="AlphaFoldDB" id="I0GRY1"/>
<protein>
    <submittedName>
        <fullName evidence="1">Putative phage tail protein</fullName>
    </submittedName>
</protein>
<evidence type="ECO:0000313" key="1">
    <source>
        <dbReference type="EMBL" id="BAL83518.1"/>
    </source>
</evidence>
<dbReference type="Proteomes" id="UP000007887">
    <property type="component" value="Chromosome"/>
</dbReference>
<accession>I0GRY1</accession>
<dbReference type="RefSeq" id="WP_014424949.1">
    <property type="nucleotide sequence ID" value="NC_017068.1"/>
</dbReference>
<gene>
    <name evidence="1" type="ordered locus">SELR_18100</name>
</gene>
<dbReference type="KEGG" id="sri:SELR_18100"/>
<dbReference type="HOGENOM" id="CLU_677740_0_0_9"/>